<dbReference type="NCBIfam" id="NF040982">
    <property type="entry name" value="ComGD"/>
    <property type="match status" value="1"/>
</dbReference>
<evidence type="ECO:0000313" key="5">
    <source>
        <dbReference type="Proteomes" id="UP001595279"/>
    </source>
</evidence>
<dbReference type="EMBL" id="JBHRSA010000004">
    <property type="protein sequence ID" value="MFC3039055.1"/>
    <property type="molecule type" value="Genomic_DNA"/>
</dbReference>
<dbReference type="RefSeq" id="WP_390267712.1">
    <property type="nucleotide sequence ID" value="NZ_JBHRSA010000004.1"/>
</dbReference>
<evidence type="ECO:0000256" key="1">
    <source>
        <dbReference type="ARBA" id="ARBA00004241"/>
    </source>
</evidence>
<keyword evidence="5" id="KW-1185">Reference proteome</keyword>
<gene>
    <name evidence="4" type="primary">comGD</name>
    <name evidence="4" type="ORF">ACFOGI_02145</name>
</gene>
<comment type="caution">
    <text evidence="4">The sequence shown here is derived from an EMBL/GenBank/DDBJ whole genome shotgun (WGS) entry which is preliminary data.</text>
</comment>
<accession>A0ABV7CS67</accession>
<dbReference type="NCBIfam" id="TIGR02532">
    <property type="entry name" value="IV_pilin_GFxxxE"/>
    <property type="match status" value="1"/>
</dbReference>
<keyword evidence="3" id="KW-1133">Transmembrane helix</keyword>
<feature type="transmembrane region" description="Helical" evidence="3">
    <location>
        <begin position="15"/>
        <end position="37"/>
    </location>
</feature>
<comment type="subcellular location">
    <subcellularLocation>
        <location evidence="1">Cell surface</location>
    </subcellularLocation>
</comment>
<dbReference type="PIRSF" id="PIRSF021292">
    <property type="entry name" value="Competence_ComGD"/>
    <property type="match status" value="1"/>
</dbReference>
<proteinExistence type="predicted"/>
<organism evidence="4 5">
    <name type="scientific">Virgibacillus xinjiangensis</name>
    <dbReference type="NCBI Taxonomy" id="393090"/>
    <lineage>
        <taxon>Bacteria</taxon>
        <taxon>Bacillati</taxon>
        <taxon>Bacillota</taxon>
        <taxon>Bacilli</taxon>
        <taxon>Bacillales</taxon>
        <taxon>Bacillaceae</taxon>
        <taxon>Virgibacillus</taxon>
    </lineage>
</organism>
<evidence type="ECO:0000313" key="4">
    <source>
        <dbReference type="EMBL" id="MFC3039055.1"/>
    </source>
</evidence>
<keyword evidence="2" id="KW-0178">Competence</keyword>
<keyword evidence="3" id="KW-0472">Membrane</keyword>
<reference evidence="5" key="1">
    <citation type="journal article" date="2019" name="Int. J. Syst. Evol. Microbiol.">
        <title>The Global Catalogue of Microorganisms (GCM) 10K type strain sequencing project: providing services to taxonomists for standard genome sequencing and annotation.</title>
        <authorList>
            <consortium name="The Broad Institute Genomics Platform"/>
            <consortium name="The Broad Institute Genome Sequencing Center for Infectious Disease"/>
            <person name="Wu L."/>
            <person name="Ma J."/>
        </authorList>
    </citation>
    <scope>NUCLEOTIDE SEQUENCE [LARGE SCALE GENOMIC DNA]</scope>
    <source>
        <strain evidence="5">KCTC 13128</strain>
    </source>
</reference>
<evidence type="ECO:0000256" key="3">
    <source>
        <dbReference type="SAM" id="Phobius"/>
    </source>
</evidence>
<dbReference type="Proteomes" id="UP001595279">
    <property type="component" value="Unassembled WGS sequence"/>
</dbReference>
<evidence type="ECO:0000256" key="2">
    <source>
        <dbReference type="ARBA" id="ARBA00023287"/>
    </source>
</evidence>
<dbReference type="SUPFAM" id="SSF54523">
    <property type="entry name" value="Pili subunits"/>
    <property type="match status" value="1"/>
</dbReference>
<sequence length="143" mass="16429">MYQPQLNKGFTLLELQISLGIIAILLFLSVPVSLSLLEQQREKEFLETFEHDVLYIQHLASSTLNNVRITFQSDKYTIFYESKAIEVREYPPGVRMAPSSFRYLSFTKTGSIRQAGQILITTPSHHYSAVFPPGKGRFHLVEY</sequence>
<protein>
    <submittedName>
        <fullName evidence="4">Competence type IV pilus minor pilin ComGD</fullName>
    </submittedName>
</protein>
<dbReference type="InterPro" id="IPR016785">
    <property type="entry name" value="ComGD"/>
</dbReference>
<dbReference type="InterPro" id="IPR012902">
    <property type="entry name" value="N_methyl_site"/>
</dbReference>
<name>A0ABV7CS67_9BACI</name>
<keyword evidence="3" id="KW-0812">Transmembrane</keyword>
<dbReference type="InterPro" id="IPR045584">
    <property type="entry name" value="Pilin-like"/>
</dbReference>